<dbReference type="KEGG" id="ppso:QPJ95_20345"/>
<dbReference type="NCBIfam" id="NF010999">
    <property type="entry name" value="PRK14425.1"/>
    <property type="match status" value="1"/>
</dbReference>
<proteinExistence type="inferred from homology"/>
<sequence length="92" mass="9928">MSDIALRARITGRVQGVAFRAWTRSEAKQRGLSGWVRNDSDGSVLALLMGPASDVAAMVRALSQGPPAARVTDVMTENVEPDPEFTGFQIIR</sequence>
<evidence type="ECO:0000256" key="2">
    <source>
        <dbReference type="ARBA" id="ARBA00012150"/>
    </source>
</evidence>
<dbReference type="Proteomes" id="UP001238334">
    <property type="component" value="Chromosome"/>
</dbReference>
<evidence type="ECO:0000256" key="6">
    <source>
        <dbReference type="RuleBase" id="RU004168"/>
    </source>
</evidence>
<dbReference type="PANTHER" id="PTHR47268">
    <property type="entry name" value="ACYLPHOSPHATASE"/>
    <property type="match status" value="1"/>
</dbReference>
<dbReference type="InterPro" id="IPR020456">
    <property type="entry name" value="Acylphosphatase"/>
</dbReference>
<evidence type="ECO:0000313" key="9">
    <source>
        <dbReference type="Proteomes" id="UP001238334"/>
    </source>
</evidence>
<organism evidence="8 9">
    <name type="scientific">Parasedimentitalea psychrophila</name>
    <dbReference type="NCBI Taxonomy" id="2997337"/>
    <lineage>
        <taxon>Bacteria</taxon>
        <taxon>Pseudomonadati</taxon>
        <taxon>Pseudomonadota</taxon>
        <taxon>Alphaproteobacteria</taxon>
        <taxon>Rhodobacterales</taxon>
        <taxon>Paracoccaceae</taxon>
        <taxon>Parasedimentitalea</taxon>
    </lineage>
</organism>
<dbReference type="RefSeq" id="WP_270918205.1">
    <property type="nucleotide sequence ID" value="NZ_CP127247.1"/>
</dbReference>
<dbReference type="GO" id="GO:0003998">
    <property type="term" value="F:acylphosphatase activity"/>
    <property type="evidence" value="ECO:0007669"/>
    <property type="project" value="UniProtKB-EC"/>
</dbReference>
<dbReference type="PANTHER" id="PTHR47268:SF4">
    <property type="entry name" value="ACYLPHOSPHATASE"/>
    <property type="match status" value="1"/>
</dbReference>
<dbReference type="Pfam" id="PF00708">
    <property type="entry name" value="Acylphosphatase"/>
    <property type="match status" value="1"/>
</dbReference>
<keyword evidence="9" id="KW-1185">Reference proteome</keyword>
<reference evidence="8 9" key="1">
    <citation type="submission" date="2023-06" db="EMBL/GenBank/DDBJ databases">
        <title>Parasedimentitalea psychrophila sp. nov., a psychrophilic bacterium isolated from deep-sea sediment.</title>
        <authorList>
            <person name="Li A."/>
        </authorList>
    </citation>
    <scope>NUCLEOTIDE SEQUENCE [LARGE SCALE GENOMIC DNA]</scope>
    <source>
        <strain evidence="8 9">QS115</strain>
    </source>
</reference>
<comment type="similarity">
    <text evidence="1 6">Belongs to the acylphosphatase family.</text>
</comment>
<feature type="active site" evidence="4">
    <location>
        <position position="38"/>
    </location>
</feature>
<dbReference type="PROSITE" id="PS51160">
    <property type="entry name" value="ACYLPHOSPHATASE_3"/>
    <property type="match status" value="1"/>
</dbReference>
<feature type="domain" description="Acylphosphatase-like" evidence="7">
    <location>
        <begin position="5"/>
        <end position="92"/>
    </location>
</feature>
<evidence type="ECO:0000256" key="4">
    <source>
        <dbReference type="PROSITE-ProRule" id="PRU00520"/>
    </source>
</evidence>
<dbReference type="SUPFAM" id="SSF54975">
    <property type="entry name" value="Acylphosphatase/BLUF domain-like"/>
    <property type="match status" value="1"/>
</dbReference>
<dbReference type="EMBL" id="CP127247">
    <property type="protein sequence ID" value="WIY24822.1"/>
    <property type="molecule type" value="Genomic_DNA"/>
</dbReference>
<dbReference type="InterPro" id="IPR001792">
    <property type="entry name" value="Acylphosphatase-like_dom"/>
</dbReference>
<evidence type="ECO:0000313" key="8">
    <source>
        <dbReference type="EMBL" id="WIY24822.1"/>
    </source>
</evidence>
<evidence type="ECO:0000256" key="3">
    <source>
        <dbReference type="ARBA" id="ARBA00047645"/>
    </source>
</evidence>
<comment type="catalytic activity">
    <reaction evidence="3 4 5">
        <text>an acyl phosphate + H2O = a carboxylate + phosphate + H(+)</text>
        <dbReference type="Rhea" id="RHEA:14965"/>
        <dbReference type="ChEBI" id="CHEBI:15377"/>
        <dbReference type="ChEBI" id="CHEBI:15378"/>
        <dbReference type="ChEBI" id="CHEBI:29067"/>
        <dbReference type="ChEBI" id="CHEBI:43474"/>
        <dbReference type="ChEBI" id="CHEBI:59918"/>
        <dbReference type="EC" id="3.6.1.7"/>
    </reaction>
</comment>
<dbReference type="PROSITE" id="PS00151">
    <property type="entry name" value="ACYLPHOSPHATASE_2"/>
    <property type="match status" value="1"/>
</dbReference>
<evidence type="ECO:0000256" key="1">
    <source>
        <dbReference type="ARBA" id="ARBA00005614"/>
    </source>
</evidence>
<dbReference type="AlphaFoldDB" id="A0A9Y2KZM0"/>
<keyword evidence="4 5" id="KW-0378">Hydrolase</keyword>
<dbReference type="EC" id="3.6.1.7" evidence="2 4"/>
<dbReference type="PROSITE" id="PS00150">
    <property type="entry name" value="ACYLPHOSPHATASE_1"/>
    <property type="match status" value="1"/>
</dbReference>
<name>A0A9Y2KZM0_9RHOB</name>
<dbReference type="InterPro" id="IPR017968">
    <property type="entry name" value="Acylphosphatase_CS"/>
</dbReference>
<evidence type="ECO:0000259" key="7">
    <source>
        <dbReference type="PROSITE" id="PS51160"/>
    </source>
</evidence>
<feature type="active site" evidence="4">
    <location>
        <position position="20"/>
    </location>
</feature>
<dbReference type="PRINTS" id="PR00112">
    <property type="entry name" value="ACYLPHPHTASE"/>
</dbReference>
<evidence type="ECO:0000256" key="5">
    <source>
        <dbReference type="RuleBase" id="RU000553"/>
    </source>
</evidence>
<dbReference type="InterPro" id="IPR036046">
    <property type="entry name" value="Acylphosphatase-like_dom_sf"/>
</dbReference>
<accession>A0A9Y2KZM0</accession>
<dbReference type="Gene3D" id="3.30.70.100">
    <property type="match status" value="1"/>
</dbReference>
<protein>
    <recommendedName>
        <fullName evidence="2 4">Acylphosphatase</fullName>
        <ecNumber evidence="2 4">3.6.1.7</ecNumber>
    </recommendedName>
</protein>
<gene>
    <name evidence="8" type="ORF">QPJ95_20345</name>
</gene>